<dbReference type="Proteomes" id="UP000077202">
    <property type="component" value="Unassembled WGS sequence"/>
</dbReference>
<sequence length="110" mass="11286">MASLAVSAFVAASASSLVGTRVTSRNVSTSSVKMTAVRCQAKNDAEIMQRRVVMAAAAASLVATMSGVALAQPVAQTDKSAGEPKNGSPEAKKLYKRVCVTMPTASVCHN</sequence>
<organism evidence="3 4">
    <name type="scientific">Marchantia polymorpha subsp. ruderalis</name>
    <dbReference type="NCBI Taxonomy" id="1480154"/>
    <lineage>
        <taxon>Eukaryota</taxon>
        <taxon>Viridiplantae</taxon>
        <taxon>Streptophyta</taxon>
        <taxon>Embryophyta</taxon>
        <taxon>Marchantiophyta</taxon>
        <taxon>Marchantiopsida</taxon>
        <taxon>Marchantiidae</taxon>
        <taxon>Marchantiales</taxon>
        <taxon>Marchantiaceae</taxon>
        <taxon>Marchantia</taxon>
    </lineage>
</organism>
<feature type="region of interest" description="Disordered" evidence="1">
    <location>
        <begin position="74"/>
        <end position="93"/>
    </location>
</feature>
<dbReference type="AlphaFoldDB" id="A0A176VXH0"/>
<dbReference type="InterPro" id="IPR040296">
    <property type="entry name" value="PSBT"/>
</dbReference>
<proteinExistence type="predicted"/>
<protein>
    <recommendedName>
        <fullName evidence="6">Photosystem II 5 kDa protein, chloroplastic</fullName>
    </recommendedName>
</protein>
<dbReference type="EMBL" id="AP019872">
    <property type="protein sequence ID" value="BBN17648.1"/>
    <property type="molecule type" value="Genomic_DNA"/>
</dbReference>
<accession>A0A176VXH0</accession>
<dbReference type="PANTHER" id="PTHR34940">
    <property type="entry name" value="PHOTOSYSTEM II 5 KDA PROTEIN, CHLOROPLASTIC"/>
    <property type="match status" value="1"/>
</dbReference>
<evidence type="ECO:0008006" key="6">
    <source>
        <dbReference type="Google" id="ProtNLM"/>
    </source>
</evidence>
<reference evidence="3 4" key="1">
    <citation type="submission" date="2016-03" db="EMBL/GenBank/DDBJ databases">
        <title>Mechanisms controlling the formation of the plant cell surface in tip-growing cells are functionally conserved among land plants.</title>
        <authorList>
            <person name="Honkanen S."/>
            <person name="Jones V.A."/>
            <person name="Morieri G."/>
            <person name="Champion C."/>
            <person name="Hetherington A.J."/>
            <person name="Kelly S."/>
            <person name="Saint-Marcoux D."/>
            <person name="Proust H."/>
            <person name="Prescott H."/>
            <person name="Dolan L."/>
        </authorList>
    </citation>
    <scope>NUCLEOTIDE SEQUENCE [LARGE SCALE GENOMIC DNA]</scope>
    <source>
        <strain evidence="4">cv. Tak-1 and cv. Tak-2</strain>
        <tissue evidence="3">Whole gametophyte</tissue>
    </source>
</reference>
<dbReference type="PANTHER" id="PTHR34940:SF4">
    <property type="entry name" value="OS02G0581100 PROTEIN"/>
    <property type="match status" value="1"/>
</dbReference>
<gene>
    <name evidence="3" type="ORF">AXG93_1543s1160</name>
    <name evidence="2" type="ORF">Mp_7g16030</name>
</gene>
<dbReference type="EMBL" id="LVLJ01002329">
    <property type="protein sequence ID" value="OAE25500.1"/>
    <property type="molecule type" value="Genomic_DNA"/>
</dbReference>
<reference evidence="2" key="2">
    <citation type="journal article" date="2019" name="Curr. Biol.">
        <title>Chromatin organization in early land plants reveals an ancestral association between H3K27me3, transposons, and constitutive heterochromatin.</title>
        <authorList>
            <person name="Montgomery S.A."/>
            <person name="Tanizawa Y."/>
            <person name="Galik B."/>
            <person name="Wang N."/>
            <person name="Ito T."/>
            <person name="Mochizuki T."/>
            <person name="Akimcheva S."/>
            <person name="Bowman J."/>
            <person name="Cognat V."/>
            <person name="Drouard L."/>
            <person name="Ekker H."/>
            <person name="Houng S."/>
            <person name="Kohchi T."/>
            <person name="Lin S."/>
            <person name="Liu L.D."/>
            <person name="Nakamura Y."/>
            <person name="Valeeva L.R."/>
            <person name="Shakirov E.V."/>
            <person name="Shippen D.E."/>
            <person name="Wei W."/>
            <person name="Yagura M."/>
            <person name="Yamaoka S."/>
            <person name="Yamato K.T."/>
            <person name="Liu C."/>
            <person name="Berger F."/>
        </authorList>
    </citation>
    <scope>NUCLEOTIDE SEQUENCE [LARGE SCALE GENOMIC DNA]</scope>
    <source>
        <strain evidence="2">Tak-1</strain>
    </source>
</reference>
<dbReference type="Proteomes" id="UP001162541">
    <property type="component" value="Chromosome 7"/>
</dbReference>
<evidence type="ECO:0000313" key="2">
    <source>
        <dbReference type="EMBL" id="BBN17648.1"/>
    </source>
</evidence>
<reference evidence="5" key="3">
    <citation type="journal article" date="2020" name="Curr. Biol.">
        <title>Chromatin organization in early land plants reveals an ancestral association between H3K27me3, transposons, and constitutive heterochromatin.</title>
        <authorList>
            <person name="Montgomery S.A."/>
            <person name="Tanizawa Y."/>
            <person name="Galik B."/>
            <person name="Wang N."/>
            <person name="Ito T."/>
            <person name="Mochizuki T."/>
            <person name="Akimcheva S."/>
            <person name="Bowman J.L."/>
            <person name="Cognat V."/>
            <person name="Marechal-Drouard L."/>
            <person name="Ekker H."/>
            <person name="Hong S.F."/>
            <person name="Kohchi T."/>
            <person name="Lin S.S."/>
            <person name="Liu L.D."/>
            <person name="Nakamura Y."/>
            <person name="Valeeva L.R."/>
            <person name="Shakirov E.V."/>
            <person name="Shippen D.E."/>
            <person name="Wei W.L."/>
            <person name="Yagura M."/>
            <person name="Yamaoka S."/>
            <person name="Yamato K.T."/>
            <person name="Liu C."/>
            <person name="Berger F."/>
        </authorList>
    </citation>
    <scope>NUCLEOTIDE SEQUENCE [LARGE SCALE GENOMIC DNA]</scope>
    <source>
        <strain evidence="5">Tak-1</strain>
    </source>
</reference>
<evidence type="ECO:0000313" key="4">
    <source>
        <dbReference type="Proteomes" id="UP000077202"/>
    </source>
</evidence>
<evidence type="ECO:0000313" key="3">
    <source>
        <dbReference type="EMBL" id="OAE25500.1"/>
    </source>
</evidence>
<name>A0A176VXH0_MARPO</name>
<keyword evidence="4" id="KW-1185">Reference proteome</keyword>
<evidence type="ECO:0000256" key="1">
    <source>
        <dbReference type="SAM" id="MobiDB-lite"/>
    </source>
</evidence>
<evidence type="ECO:0000313" key="5">
    <source>
        <dbReference type="Proteomes" id="UP001162541"/>
    </source>
</evidence>